<dbReference type="PANTHER" id="PTHR35908">
    <property type="entry name" value="HYPOTHETICAL FUSION PROTEIN"/>
    <property type="match status" value="1"/>
</dbReference>
<reference evidence="2" key="1">
    <citation type="submission" date="2021-10" db="EMBL/GenBank/DDBJ databases">
        <title>Streptomonospora sp. nov., isolated from mangrove soil.</title>
        <authorList>
            <person name="Chen X."/>
            <person name="Ge X."/>
            <person name="Liu W."/>
        </authorList>
    </citation>
    <scope>NUCLEOTIDE SEQUENCE</scope>
    <source>
        <strain evidence="2">S1-112</strain>
    </source>
</reference>
<dbReference type="InterPro" id="IPR029068">
    <property type="entry name" value="Glyas_Bleomycin-R_OHBP_Dase"/>
</dbReference>
<sequence length="123" mass="13305">MVGRLEAVVLDAADTHTLARFYSELLGLPITRVDGDWIELGGPEGTMVCFQHVPDHVPPQWPDPAHPQQVHLDVRVDDVDAAEAQVLALGATRLGGGEEGQDFRVYADPAGHPFCLIFEAPKG</sequence>
<accession>A0A9X3NMX0</accession>
<dbReference type="AlphaFoldDB" id="A0A9X3NMX0"/>
<dbReference type="RefSeq" id="WP_270073690.1">
    <property type="nucleotide sequence ID" value="NZ_JAJAQC010000036.1"/>
</dbReference>
<dbReference type="SUPFAM" id="SSF54593">
    <property type="entry name" value="Glyoxalase/Bleomycin resistance protein/Dihydroxybiphenyl dioxygenase"/>
    <property type="match status" value="1"/>
</dbReference>
<dbReference type="Gene3D" id="3.10.180.10">
    <property type="entry name" value="2,3-Dihydroxybiphenyl 1,2-Dioxygenase, domain 1"/>
    <property type="match status" value="1"/>
</dbReference>
<feature type="domain" description="VOC" evidence="1">
    <location>
        <begin position="4"/>
        <end position="119"/>
    </location>
</feature>
<dbReference type="InterPro" id="IPR037523">
    <property type="entry name" value="VOC_core"/>
</dbReference>
<dbReference type="EMBL" id="JAJAQC010000036">
    <property type="protein sequence ID" value="MDA0566432.1"/>
    <property type="molecule type" value="Genomic_DNA"/>
</dbReference>
<proteinExistence type="predicted"/>
<dbReference type="Pfam" id="PF18029">
    <property type="entry name" value="Glyoxalase_6"/>
    <property type="match status" value="1"/>
</dbReference>
<protein>
    <submittedName>
        <fullName evidence="2">VOC family protein</fullName>
    </submittedName>
</protein>
<comment type="caution">
    <text evidence="2">The sequence shown here is derived from an EMBL/GenBank/DDBJ whole genome shotgun (WGS) entry which is preliminary data.</text>
</comment>
<keyword evidence="3" id="KW-1185">Reference proteome</keyword>
<evidence type="ECO:0000313" key="2">
    <source>
        <dbReference type="EMBL" id="MDA0566432.1"/>
    </source>
</evidence>
<organism evidence="2 3">
    <name type="scientific">Streptomonospora mangrovi</name>
    <dbReference type="NCBI Taxonomy" id="2883123"/>
    <lineage>
        <taxon>Bacteria</taxon>
        <taxon>Bacillati</taxon>
        <taxon>Actinomycetota</taxon>
        <taxon>Actinomycetes</taxon>
        <taxon>Streptosporangiales</taxon>
        <taxon>Nocardiopsidaceae</taxon>
        <taxon>Streptomonospora</taxon>
    </lineage>
</organism>
<dbReference type="InterPro" id="IPR041581">
    <property type="entry name" value="Glyoxalase_6"/>
</dbReference>
<dbReference type="CDD" id="cd06587">
    <property type="entry name" value="VOC"/>
    <property type="match status" value="1"/>
</dbReference>
<gene>
    <name evidence="2" type="ORF">LG943_19230</name>
</gene>
<name>A0A9X3NMX0_9ACTN</name>
<dbReference type="Proteomes" id="UP001140076">
    <property type="component" value="Unassembled WGS sequence"/>
</dbReference>
<evidence type="ECO:0000259" key="1">
    <source>
        <dbReference type="PROSITE" id="PS51819"/>
    </source>
</evidence>
<dbReference type="PROSITE" id="PS51819">
    <property type="entry name" value="VOC"/>
    <property type="match status" value="1"/>
</dbReference>
<dbReference type="PANTHER" id="PTHR35908:SF1">
    <property type="entry name" value="CONSERVED PROTEIN"/>
    <property type="match status" value="1"/>
</dbReference>
<evidence type="ECO:0000313" key="3">
    <source>
        <dbReference type="Proteomes" id="UP001140076"/>
    </source>
</evidence>